<keyword evidence="9" id="KW-1185">Reference proteome</keyword>
<keyword evidence="3" id="KW-0677">Repeat</keyword>
<evidence type="ECO:0000313" key="8">
    <source>
        <dbReference type="EMBL" id="SFF63583.1"/>
    </source>
</evidence>
<dbReference type="GO" id="GO:0051539">
    <property type="term" value="F:4 iron, 4 sulfur cluster binding"/>
    <property type="evidence" value="ECO:0007669"/>
    <property type="project" value="UniProtKB-UniRule"/>
</dbReference>
<dbReference type="SUPFAM" id="SSF46548">
    <property type="entry name" value="alpha-helical ferredoxin"/>
    <property type="match status" value="1"/>
</dbReference>
<dbReference type="EMBL" id="FOOK01000001">
    <property type="protein sequence ID" value="SFF63583.1"/>
    <property type="molecule type" value="Genomic_DNA"/>
</dbReference>
<dbReference type="OrthoDB" id="9770306at2"/>
<evidence type="ECO:0000313" key="9">
    <source>
        <dbReference type="Proteomes" id="UP000198661"/>
    </source>
</evidence>
<proteinExistence type="predicted"/>
<dbReference type="InterPro" id="IPR012257">
    <property type="entry name" value="Glc_ox_4Fe-4S"/>
</dbReference>
<dbReference type="Pfam" id="PF02754">
    <property type="entry name" value="CCG"/>
    <property type="match status" value="2"/>
</dbReference>
<evidence type="ECO:0000256" key="4">
    <source>
        <dbReference type="ARBA" id="ARBA00023004"/>
    </source>
</evidence>
<dbReference type="InterPro" id="IPR017900">
    <property type="entry name" value="4Fe4S_Fe_S_CS"/>
</dbReference>
<comment type="catalytic activity">
    <reaction evidence="6">
        <text>(R)-lactate + A = pyruvate + AH2</text>
        <dbReference type="Rhea" id="RHEA:15089"/>
        <dbReference type="ChEBI" id="CHEBI:13193"/>
        <dbReference type="ChEBI" id="CHEBI:15361"/>
        <dbReference type="ChEBI" id="CHEBI:16004"/>
        <dbReference type="ChEBI" id="CHEBI:17499"/>
    </reaction>
</comment>
<dbReference type="EC" id="1.1.99.14" evidence="6"/>
<name>A0A1I2KAU8_9BACL</name>
<dbReference type="PROSITE" id="PS00198">
    <property type="entry name" value="4FE4S_FER_1"/>
    <property type="match status" value="1"/>
</dbReference>
<dbReference type="PROSITE" id="PS51379">
    <property type="entry name" value="4FE4S_FER_2"/>
    <property type="match status" value="2"/>
</dbReference>
<evidence type="ECO:0000259" key="7">
    <source>
        <dbReference type="PROSITE" id="PS51379"/>
    </source>
</evidence>
<dbReference type="PANTHER" id="PTHR32479:SF17">
    <property type="entry name" value="GLYCOLATE OXIDASE IRON-SULFUR SUBUNIT"/>
    <property type="match status" value="1"/>
</dbReference>
<dbReference type="AlphaFoldDB" id="A0A1I2KAU8"/>
<dbReference type="PIRSF" id="PIRSF000139">
    <property type="entry name" value="Glc_ox_4Fe-4S"/>
    <property type="match status" value="1"/>
</dbReference>
<dbReference type="Proteomes" id="UP000198661">
    <property type="component" value="Unassembled WGS sequence"/>
</dbReference>
<protein>
    <recommendedName>
        <fullName evidence="6">Glycolate oxidase iron-sulfur subunit</fullName>
        <ecNumber evidence="6">1.1.99.14</ecNumber>
    </recommendedName>
</protein>
<evidence type="ECO:0000256" key="1">
    <source>
        <dbReference type="ARBA" id="ARBA00022485"/>
    </source>
</evidence>
<sequence length="435" mass="48557">MRGRDLLKEKAWDSALRCVQCGYCLPVCPTYQSMGKESASPRGRINLVKLAAEGKTDVIRDLAEPIDLCLGCRACEAACPVGVPYGQILEEAKEAVAEERRGAPSPLGERMKEALLRHLLPHPGRLRMAGTLLWLSQKTGLQSLMLRSGFLRRRSVAFHQLGKVLPRVEAPYSRLRRGALLPAQGRKKGRAALFSGCIMDEVFHGINRLTVELLRQTGWEVIIPENQRCCGALHAHQGMREEAKQLAKANIRVFEASGAEIYVSNAGGCGAMLREYDRLFQDEPKWRERAARLAERTRDISEVLVRFGLPAFRREWEGVIVYQDSCHLRHVQKVVEEPRELLRSIPGAVYVEMEGADRCCGSGGIYNLLHFEESMKILDDKMKEAAKTGAATIVTANPGCHLQMRLGVERMGEAGRIRVLHLVEVLAEVCLEQNT</sequence>
<evidence type="ECO:0000256" key="2">
    <source>
        <dbReference type="ARBA" id="ARBA00022723"/>
    </source>
</evidence>
<dbReference type="Gene3D" id="1.10.1060.10">
    <property type="entry name" value="Alpha-helical ferredoxin"/>
    <property type="match status" value="1"/>
</dbReference>
<dbReference type="STRING" id="201973.SAMN04488025_10182"/>
<dbReference type="Pfam" id="PF13183">
    <property type="entry name" value="Fer4_8"/>
    <property type="match status" value="1"/>
</dbReference>
<keyword evidence="1 6" id="KW-0004">4Fe-4S</keyword>
<dbReference type="InterPro" id="IPR009051">
    <property type="entry name" value="Helical_ferredxn"/>
</dbReference>
<evidence type="ECO:0000256" key="3">
    <source>
        <dbReference type="ARBA" id="ARBA00022737"/>
    </source>
</evidence>
<keyword evidence="6" id="KW-0249">Electron transport</keyword>
<dbReference type="InterPro" id="IPR017896">
    <property type="entry name" value="4Fe4S_Fe-S-bd"/>
</dbReference>
<comment type="catalytic activity">
    <reaction evidence="6">
        <text>glycolate + A = glyoxylate + AH2</text>
        <dbReference type="Rhea" id="RHEA:21264"/>
        <dbReference type="ChEBI" id="CHEBI:13193"/>
        <dbReference type="ChEBI" id="CHEBI:17499"/>
        <dbReference type="ChEBI" id="CHEBI:29805"/>
        <dbReference type="ChEBI" id="CHEBI:36655"/>
        <dbReference type="EC" id="1.1.99.14"/>
    </reaction>
</comment>
<dbReference type="InterPro" id="IPR004017">
    <property type="entry name" value="Cys_rich_dom"/>
</dbReference>
<dbReference type="RefSeq" id="WP_092035356.1">
    <property type="nucleotide sequence ID" value="NZ_FOOK01000001.1"/>
</dbReference>
<keyword evidence="4 6" id="KW-0408">Iron</keyword>
<gene>
    <name evidence="8" type="ORF">SAMN04488025_10182</name>
</gene>
<organism evidence="8 9">
    <name type="scientific">Planifilum fulgidum</name>
    <dbReference type="NCBI Taxonomy" id="201973"/>
    <lineage>
        <taxon>Bacteria</taxon>
        <taxon>Bacillati</taxon>
        <taxon>Bacillota</taxon>
        <taxon>Bacilli</taxon>
        <taxon>Bacillales</taxon>
        <taxon>Thermoactinomycetaceae</taxon>
        <taxon>Planifilum</taxon>
    </lineage>
</organism>
<feature type="domain" description="4Fe-4S ferredoxin-type" evidence="7">
    <location>
        <begin position="8"/>
        <end position="39"/>
    </location>
</feature>
<comment type="function">
    <text evidence="6">Component of a complex that catalyzes the oxidation of glycolate to glyoxylate.</text>
</comment>
<comment type="cofactor">
    <cofactor evidence="6">
        <name>[4Fe-4S] cluster</name>
        <dbReference type="ChEBI" id="CHEBI:49883"/>
    </cofactor>
    <text evidence="6">Binds 2 [4Fe-4S] clusters.</text>
</comment>
<dbReference type="GO" id="GO:0019154">
    <property type="term" value="F:glycolate dehydrogenase activity"/>
    <property type="evidence" value="ECO:0007669"/>
    <property type="project" value="UniProtKB-EC"/>
</dbReference>
<dbReference type="PANTHER" id="PTHR32479">
    <property type="entry name" value="GLYCOLATE OXIDASE IRON-SULFUR SUBUNIT"/>
    <property type="match status" value="1"/>
</dbReference>
<keyword evidence="6" id="KW-0813">Transport</keyword>
<feature type="domain" description="4Fe-4S ferredoxin-type" evidence="7">
    <location>
        <begin position="59"/>
        <end position="91"/>
    </location>
</feature>
<evidence type="ECO:0000256" key="5">
    <source>
        <dbReference type="ARBA" id="ARBA00023014"/>
    </source>
</evidence>
<accession>A0A1I2KAU8</accession>
<keyword evidence="5 6" id="KW-0411">Iron-sulfur</keyword>
<evidence type="ECO:0000256" key="6">
    <source>
        <dbReference type="PIRNR" id="PIRNR000139"/>
    </source>
</evidence>
<reference evidence="8 9" key="1">
    <citation type="submission" date="2016-10" db="EMBL/GenBank/DDBJ databases">
        <authorList>
            <person name="de Groot N.N."/>
        </authorList>
    </citation>
    <scope>NUCLEOTIDE SEQUENCE [LARGE SCALE GENOMIC DNA]</scope>
    <source>
        <strain evidence="8 9">DSM 44945</strain>
    </source>
</reference>
<dbReference type="GO" id="GO:0046872">
    <property type="term" value="F:metal ion binding"/>
    <property type="evidence" value="ECO:0007669"/>
    <property type="project" value="UniProtKB-UniRule"/>
</dbReference>
<keyword evidence="2 6" id="KW-0479">Metal-binding</keyword>